<proteinExistence type="predicted"/>
<feature type="compositionally biased region" description="Low complexity" evidence="1">
    <location>
        <begin position="40"/>
        <end position="50"/>
    </location>
</feature>
<protein>
    <submittedName>
        <fullName evidence="2">Uncharacterized protein</fullName>
    </submittedName>
</protein>
<feature type="compositionally biased region" description="Basic and acidic residues" evidence="1">
    <location>
        <begin position="51"/>
        <end position="60"/>
    </location>
</feature>
<dbReference type="AlphaFoldDB" id="A0ABC9EIV1"/>
<dbReference type="InterPro" id="IPR040374">
    <property type="entry name" value="BIC"/>
</dbReference>
<name>A0ABC9EIV1_9POAL</name>
<keyword evidence="3" id="KW-1185">Reference proteome</keyword>
<sequence length="170" mass="17952">MALSDSEPCTQPQRPPAQPVAAAADDRAPAAGTSSESDDQAPSAAPVDSSSSEKKKDRAEAAASDGCRVAEPVVPRRPAAEESARERLKRHRTEMAGRVRIPDMWGQERLLKDWVDCAVFDRPLAATAGLLTARDALVAECAAARARRPAVVVGPHAAAPRPLRVQNGCS</sequence>
<accession>A0ABC9EIV1</accession>
<evidence type="ECO:0000313" key="3">
    <source>
        <dbReference type="Proteomes" id="UP001497457"/>
    </source>
</evidence>
<dbReference type="PANTHER" id="PTHR34207">
    <property type="entry name" value="PROTEIN BIC1"/>
    <property type="match status" value="1"/>
</dbReference>
<dbReference type="Proteomes" id="UP001497457">
    <property type="component" value="Chromosome 4rd"/>
</dbReference>
<evidence type="ECO:0000256" key="1">
    <source>
        <dbReference type="SAM" id="MobiDB-lite"/>
    </source>
</evidence>
<evidence type="ECO:0000313" key="2">
    <source>
        <dbReference type="EMBL" id="CAL5057913.1"/>
    </source>
</evidence>
<reference evidence="2 3" key="2">
    <citation type="submission" date="2024-10" db="EMBL/GenBank/DDBJ databases">
        <authorList>
            <person name="Ryan C."/>
        </authorList>
    </citation>
    <scope>NUCLEOTIDE SEQUENCE [LARGE SCALE GENOMIC DNA]</scope>
</reference>
<dbReference type="CDD" id="cd22645">
    <property type="entry name" value="BIC1_CID"/>
    <property type="match status" value="1"/>
</dbReference>
<organism evidence="2 3">
    <name type="scientific">Urochloa decumbens</name>
    <dbReference type="NCBI Taxonomy" id="240449"/>
    <lineage>
        <taxon>Eukaryota</taxon>
        <taxon>Viridiplantae</taxon>
        <taxon>Streptophyta</taxon>
        <taxon>Embryophyta</taxon>
        <taxon>Tracheophyta</taxon>
        <taxon>Spermatophyta</taxon>
        <taxon>Magnoliopsida</taxon>
        <taxon>Liliopsida</taxon>
        <taxon>Poales</taxon>
        <taxon>Poaceae</taxon>
        <taxon>PACMAD clade</taxon>
        <taxon>Panicoideae</taxon>
        <taxon>Panicodae</taxon>
        <taxon>Paniceae</taxon>
        <taxon>Melinidinae</taxon>
        <taxon>Urochloa</taxon>
    </lineage>
</organism>
<reference evidence="3" key="1">
    <citation type="submission" date="2024-06" db="EMBL/GenBank/DDBJ databases">
        <authorList>
            <person name="Ryan C."/>
        </authorList>
    </citation>
    <scope>NUCLEOTIDE SEQUENCE [LARGE SCALE GENOMIC DNA]</scope>
</reference>
<dbReference type="EMBL" id="OZ075114">
    <property type="protein sequence ID" value="CAL5057913.1"/>
    <property type="molecule type" value="Genomic_DNA"/>
</dbReference>
<dbReference type="PANTHER" id="PTHR34207:SF21">
    <property type="entry name" value="OS02G0532800 PROTEIN"/>
    <property type="match status" value="1"/>
</dbReference>
<gene>
    <name evidence="2" type="ORF">URODEC1_LOCUS95917</name>
</gene>
<feature type="region of interest" description="Disordered" evidence="1">
    <location>
        <begin position="1"/>
        <end position="91"/>
    </location>
</feature>